<feature type="compositionally biased region" description="Basic and acidic residues" evidence="1">
    <location>
        <begin position="20"/>
        <end position="29"/>
    </location>
</feature>
<organism evidence="2 3">
    <name type="scientific">Streptomyces actinomycinicus</name>
    <dbReference type="NCBI Taxonomy" id="1695166"/>
    <lineage>
        <taxon>Bacteria</taxon>
        <taxon>Bacillati</taxon>
        <taxon>Actinomycetota</taxon>
        <taxon>Actinomycetes</taxon>
        <taxon>Kitasatosporales</taxon>
        <taxon>Streptomycetaceae</taxon>
        <taxon>Streptomyces</taxon>
    </lineage>
</organism>
<dbReference type="EMBL" id="JAERRK010000024">
    <property type="protein sequence ID" value="MBL1086638.1"/>
    <property type="molecule type" value="Genomic_DNA"/>
</dbReference>
<accession>A0A937JTD0</accession>
<feature type="compositionally biased region" description="Basic residues" evidence="1">
    <location>
        <begin position="53"/>
        <end position="63"/>
    </location>
</feature>
<keyword evidence="3" id="KW-1185">Reference proteome</keyword>
<evidence type="ECO:0000313" key="2">
    <source>
        <dbReference type="EMBL" id="MBL1086638.1"/>
    </source>
</evidence>
<feature type="compositionally biased region" description="Low complexity" evidence="1">
    <location>
        <begin position="36"/>
        <end position="48"/>
    </location>
</feature>
<evidence type="ECO:0000256" key="1">
    <source>
        <dbReference type="SAM" id="MobiDB-lite"/>
    </source>
</evidence>
<dbReference type="AlphaFoldDB" id="A0A937JTD0"/>
<dbReference type="RefSeq" id="WP_201843198.1">
    <property type="nucleotide sequence ID" value="NZ_JAERRK010000024.1"/>
</dbReference>
<sequence>MHALDLHRVRSAELRRVAQQERLAREAVRSRRAARRAASAGDGTAAAESHTDRPRRHRLPRTA</sequence>
<comment type="caution">
    <text evidence="2">The sequence shown here is derived from an EMBL/GenBank/DDBJ whole genome shotgun (WGS) entry which is preliminary data.</text>
</comment>
<protein>
    <submittedName>
        <fullName evidence="2">Uncharacterized protein</fullName>
    </submittedName>
</protein>
<feature type="region of interest" description="Disordered" evidence="1">
    <location>
        <begin position="20"/>
        <end position="63"/>
    </location>
</feature>
<dbReference type="Proteomes" id="UP000661858">
    <property type="component" value="Unassembled WGS sequence"/>
</dbReference>
<gene>
    <name evidence="2" type="ORF">JK359_32560</name>
</gene>
<reference evidence="2" key="1">
    <citation type="submission" date="2021-01" db="EMBL/GenBank/DDBJ databases">
        <title>WGS of actinomycetes isolated from Thailand.</title>
        <authorList>
            <person name="Thawai C."/>
        </authorList>
    </citation>
    <scope>NUCLEOTIDE SEQUENCE</scope>
    <source>
        <strain evidence="2">RCU-197</strain>
    </source>
</reference>
<proteinExistence type="predicted"/>
<name>A0A937JTD0_9ACTN</name>
<evidence type="ECO:0000313" key="3">
    <source>
        <dbReference type="Proteomes" id="UP000661858"/>
    </source>
</evidence>